<dbReference type="AlphaFoldDB" id="K0TLX1"/>
<evidence type="ECO:0000256" key="1">
    <source>
        <dbReference type="SAM" id="MobiDB-lite"/>
    </source>
</evidence>
<reference evidence="2 3" key="1">
    <citation type="journal article" date="2012" name="Genome Biol.">
        <title>Genome and low-iron response of an oceanic diatom adapted to chronic iron limitation.</title>
        <authorList>
            <person name="Lommer M."/>
            <person name="Specht M."/>
            <person name="Roy A.S."/>
            <person name="Kraemer L."/>
            <person name="Andreson R."/>
            <person name="Gutowska M.A."/>
            <person name="Wolf J."/>
            <person name="Bergner S.V."/>
            <person name="Schilhabel M.B."/>
            <person name="Klostermeier U.C."/>
            <person name="Beiko R.G."/>
            <person name="Rosenstiel P."/>
            <person name="Hippler M."/>
            <person name="Laroche J."/>
        </authorList>
    </citation>
    <scope>NUCLEOTIDE SEQUENCE [LARGE SCALE GENOMIC DNA]</scope>
    <source>
        <strain evidence="2 3">CCMP1005</strain>
    </source>
</reference>
<evidence type="ECO:0000313" key="3">
    <source>
        <dbReference type="Proteomes" id="UP000266841"/>
    </source>
</evidence>
<accession>K0TLX1</accession>
<organism evidence="2 3">
    <name type="scientific">Thalassiosira oceanica</name>
    <name type="common">Marine diatom</name>
    <dbReference type="NCBI Taxonomy" id="159749"/>
    <lineage>
        <taxon>Eukaryota</taxon>
        <taxon>Sar</taxon>
        <taxon>Stramenopiles</taxon>
        <taxon>Ochrophyta</taxon>
        <taxon>Bacillariophyta</taxon>
        <taxon>Coscinodiscophyceae</taxon>
        <taxon>Thalassiosirophycidae</taxon>
        <taxon>Thalassiosirales</taxon>
        <taxon>Thalassiosiraceae</taxon>
        <taxon>Thalassiosira</taxon>
    </lineage>
</organism>
<gene>
    <name evidence="2" type="ORF">THAOC_06263</name>
</gene>
<proteinExistence type="predicted"/>
<dbReference type="Proteomes" id="UP000266841">
    <property type="component" value="Unassembled WGS sequence"/>
</dbReference>
<protein>
    <submittedName>
        <fullName evidence="2">Uncharacterized protein</fullName>
    </submittedName>
</protein>
<evidence type="ECO:0000313" key="2">
    <source>
        <dbReference type="EMBL" id="EJK72222.1"/>
    </source>
</evidence>
<feature type="region of interest" description="Disordered" evidence="1">
    <location>
        <begin position="94"/>
        <end position="143"/>
    </location>
</feature>
<name>K0TLX1_THAOC</name>
<feature type="compositionally biased region" description="Low complexity" evidence="1">
    <location>
        <begin position="105"/>
        <end position="114"/>
    </location>
</feature>
<feature type="non-terminal residue" evidence="2">
    <location>
        <position position="1"/>
    </location>
</feature>
<feature type="compositionally biased region" description="Basic residues" evidence="1">
    <location>
        <begin position="124"/>
        <end position="137"/>
    </location>
</feature>
<feature type="region of interest" description="Disordered" evidence="1">
    <location>
        <begin position="23"/>
        <end position="45"/>
    </location>
</feature>
<sequence length="220" mass="25199">PGPRPNRIGLRYLRLYQRRAVSAVSHPSRDVPIPVPNPSVSSMPTNEERMRRGLAFLASQSQSLSEELRESLFCPAKKPGDPFDPFDSSARTQATMSLSDDDSETSFCSSSSSSLLDANDCGEKHRRRSGSSKQKRLRFADETEVGRTGQPLVTEVWTRPRTHYREMRRLYYTEHQVERFRRDADVEELMESAMERLRASKGRLREDACRQGGSGYRRRI</sequence>
<comment type="caution">
    <text evidence="2">The sequence shown here is derived from an EMBL/GenBank/DDBJ whole genome shotgun (WGS) entry which is preliminary data.</text>
</comment>
<keyword evidence="3" id="KW-1185">Reference proteome</keyword>
<feature type="region of interest" description="Disordered" evidence="1">
    <location>
        <begin position="201"/>
        <end position="220"/>
    </location>
</feature>
<dbReference type="EMBL" id="AGNL01006172">
    <property type="protein sequence ID" value="EJK72222.1"/>
    <property type="molecule type" value="Genomic_DNA"/>
</dbReference>